<sequence length="198" mass="22749">MKILGVTGSMGMGKTTICSIFRNYGFLVFDADLTVHQLQSPKGKGLYHITQVFPKAVKDNVLDRQYLRKIIVQDRQNLKRLEQIILPLVAKERDKFIRLAQAKGHQWCILDVPLLFEKGIDQLCTKTLVVDAPMAIQKVRILKRGKITWEQAQAFIDSQWPNRLKCKKADIVIQTGLSKAHTFFQMKRLICQMQKGLL</sequence>
<organism evidence="7 8">
    <name type="scientific">Commensalibacter oyaizuii</name>
    <dbReference type="NCBI Taxonomy" id="3043873"/>
    <lineage>
        <taxon>Bacteria</taxon>
        <taxon>Pseudomonadati</taxon>
        <taxon>Pseudomonadota</taxon>
        <taxon>Alphaproteobacteria</taxon>
        <taxon>Acetobacterales</taxon>
        <taxon>Acetobacteraceae</taxon>
    </lineage>
</organism>
<dbReference type="HAMAP" id="MF_00376">
    <property type="entry name" value="Dephospho_CoA_kinase"/>
    <property type="match status" value="1"/>
</dbReference>
<evidence type="ECO:0000256" key="5">
    <source>
        <dbReference type="HAMAP-Rule" id="MF_00376"/>
    </source>
</evidence>
<evidence type="ECO:0000313" key="7">
    <source>
        <dbReference type="EMBL" id="MDI2090207.1"/>
    </source>
</evidence>
<evidence type="ECO:0000256" key="2">
    <source>
        <dbReference type="ARBA" id="ARBA00022741"/>
    </source>
</evidence>
<proteinExistence type="inferred from homology"/>
<dbReference type="RefSeq" id="WP_281447358.1">
    <property type="nucleotide sequence ID" value="NZ_JASBAO010000001.1"/>
</dbReference>
<evidence type="ECO:0000256" key="4">
    <source>
        <dbReference type="ARBA" id="ARBA00022993"/>
    </source>
</evidence>
<keyword evidence="2 5" id="KW-0547">Nucleotide-binding</keyword>
<dbReference type="GO" id="GO:0004140">
    <property type="term" value="F:dephospho-CoA kinase activity"/>
    <property type="evidence" value="ECO:0007669"/>
    <property type="project" value="UniProtKB-EC"/>
</dbReference>
<feature type="binding site" evidence="5">
    <location>
        <begin position="11"/>
        <end position="16"/>
    </location>
    <ligand>
        <name>ATP</name>
        <dbReference type="ChEBI" id="CHEBI:30616"/>
    </ligand>
</feature>
<keyword evidence="4 5" id="KW-0173">Coenzyme A biosynthesis</keyword>
<dbReference type="NCBIfam" id="TIGR00152">
    <property type="entry name" value="dephospho-CoA kinase"/>
    <property type="match status" value="1"/>
</dbReference>
<dbReference type="PANTHER" id="PTHR10695:SF46">
    <property type="entry name" value="BIFUNCTIONAL COENZYME A SYNTHASE-RELATED"/>
    <property type="match status" value="1"/>
</dbReference>
<protein>
    <recommendedName>
        <fullName evidence="5 6">Dephospho-CoA kinase</fullName>
        <ecNumber evidence="5 6">2.7.1.24</ecNumber>
    </recommendedName>
    <alternativeName>
        <fullName evidence="5">Dephosphocoenzyme A kinase</fullName>
    </alternativeName>
</protein>
<gene>
    <name evidence="5 7" type="primary">coaE</name>
    <name evidence="7" type="ORF">QJV27_02220</name>
</gene>
<dbReference type="InterPro" id="IPR001977">
    <property type="entry name" value="Depp_CoAkinase"/>
</dbReference>
<dbReference type="SUPFAM" id="SSF52540">
    <property type="entry name" value="P-loop containing nucleoside triphosphate hydrolases"/>
    <property type="match status" value="1"/>
</dbReference>
<keyword evidence="5 7" id="KW-0418">Kinase</keyword>
<dbReference type="Proteomes" id="UP001431634">
    <property type="component" value="Unassembled WGS sequence"/>
</dbReference>
<evidence type="ECO:0000256" key="6">
    <source>
        <dbReference type="NCBIfam" id="TIGR00152"/>
    </source>
</evidence>
<comment type="function">
    <text evidence="5">Catalyzes the phosphorylation of the 3'-hydroxyl group of dephosphocoenzyme A to form coenzyme A.</text>
</comment>
<comment type="caution">
    <text evidence="7">The sequence shown here is derived from an EMBL/GenBank/DDBJ whole genome shotgun (WGS) entry which is preliminary data.</text>
</comment>
<dbReference type="EMBL" id="JASBAO010000001">
    <property type="protein sequence ID" value="MDI2090207.1"/>
    <property type="molecule type" value="Genomic_DNA"/>
</dbReference>
<name>A0ABT6PZB8_9PROT</name>
<keyword evidence="5 7" id="KW-0808">Transferase</keyword>
<evidence type="ECO:0000256" key="3">
    <source>
        <dbReference type="ARBA" id="ARBA00022840"/>
    </source>
</evidence>
<dbReference type="CDD" id="cd02022">
    <property type="entry name" value="DPCK"/>
    <property type="match status" value="1"/>
</dbReference>
<dbReference type="PANTHER" id="PTHR10695">
    <property type="entry name" value="DEPHOSPHO-COA KINASE-RELATED"/>
    <property type="match status" value="1"/>
</dbReference>
<keyword evidence="8" id="KW-1185">Reference proteome</keyword>
<evidence type="ECO:0000313" key="8">
    <source>
        <dbReference type="Proteomes" id="UP001431634"/>
    </source>
</evidence>
<accession>A0ABT6PZB8</accession>
<dbReference type="EC" id="2.7.1.24" evidence="5 6"/>
<dbReference type="Gene3D" id="3.40.50.300">
    <property type="entry name" value="P-loop containing nucleotide triphosphate hydrolases"/>
    <property type="match status" value="1"/>
</dbReference>
<keyword evidence="3 5" id="KW-0067">ATP-binding</keyword>
<keyword evidence="5" id="KW-0963">Cytoplasm</keyword>
<comment type="similarity">
    <text evidence="1 5">Belongs to the CoaE family.</text>
</comment>
<comment type="catalytic activity">
    <reaction evidence="5">
        <text>3'-dephospho-CoA + ATP = ADP + CoA + H(+)</text>
        <dbReference type="Rhea" id="RHEA:18245"/>
        <dbReference type="ChEBI" id="CHEBI:15378"/>
        <dbReference type="ChEBI" id="CHEBI:30616"/>
        <dbReference type="ChEBI" id="CHEBI:57287"/>
        <dbReference type="ChEBI" id="CHEBI:57328"/>
        <dbReference type="ChEBI" id="CHEBI:456216"/>
        <dbReference type="EC" id="2.7.1.24"/>
    </reaction>
</comment>
<evidence type="ECO:0000256" key="1">
    <source>
        <dbReference type="ARBA" id="ARBA00009018"/>
    </source>
</evidence>
<dbReference type="PROSITE" id="PS51219">
    <property type="entry name" value="DPCK"/>
    <property type="match status" value="1"/>
</dbReference>
<dbReference type="Pfam" id="PF01121">
    <property type="entry name" value="CoaE"/>
    <property type="match status" value="1"/>
</dbReference>
<comment type="subcellular location">
    <subcellularLocation>
        <location evidence="5">Cytoplasm</location>
    </subcellularLocation>
</comment>
<comment type="pathway">
    <text evidence="5">Cofactor biosynthesis; coenzyme A biosynthesis; CoA from (R)-pantothenate: step 5/5.</text>
</comment>
<dbReference type="InterPro" id="IPR027417">
    <property type="entry name" value="P-loop_NTPase"/>
</dbReference>
<reference evidence="7" key="1">
    <citation type="submission" date="2023-05" db="EMBL/GenBank/DDBJ databases">
        <title>Whole genome sequence of Commensalibacter sp.</title>
        <authorList>
            <person name="Charoenyingcharoen P."/>
            <person name="Yukphan P."/>
        </authorList>
    </citation>
    <scope>NUCLEOTIDE SEQUENCE</scope>
    <source>
        <strain evidence="7">TBRC 16381</strain>
    </source>
</reference>